<keyword evidence="3" id="KW-0509">mRNA transport</keyword>
<keyword evidence="14" id="KW-1185">Reference proteome</keyword>
<evidence type="ECO:0000256" key="6">
    <source>
        <dbReference type="ARBA" id="ARBA00023132"/>
    </source>
</evidence>
<proteinExistence type="inferred from homology"/>
<feature type="domain" description="Nucleoporin Nup188 N-terminal subdomain III" evidence="12">
    <location>
        <begin position="770"/>
        <end position="1151"/>
    </location>
</feature>
<dbReference type="InterPro" id="IPR048883">
    <property type="entry name" value="Nup188_N-subdom_III"/>
</dbReference>
<evidence type="ECO:0000256" key="4">
    <source>
        <dbReference type="ARBA" id="ARBA00022927"/>
    </source>
</evidence>
<dbReference type="PANTHER" id="PTHR31431:SF1">
    <property type="entry name" value="NUCLEOPORIN NUP188"/>
    <property type="match status" value="1"/>
</dbReference>
<name>A0AA38RM00_9PEZI</name>
<keyword evidence="4" id="KW-0653">Protein transport</keyword>
<evidence type="ECO:0000256" key="3">
    <source>
        <dbReference type="ARBA" id="ARBA00022816"/>
    </source>
</evidence>
<keyword evidence="6" id="KW-0906">Nuclear pore complex</keyword>
<accession>A0AA38RM00</accession>
<evidence type="ECO:0000259" key="11">
    <source>
        <dbReference type="Pfam" id="PF18378"/>
    </source>
</evidence>
<comment type="similarity">
    <text evidence="8">Belongs to the Nup188 family.</text>
</comment>
<comment type="subcellular location">
    <subcellularLocation>
        <location evidence="1">Nucleus</location>
        <location evidence="1">Nuclear pore complex</location>
    </subcellularLocation>
</comment>
<reference evidence="13" key="1">
    <citation type="submission" date="2022-07" db="EMBL/GenBank/DDBJ databases">
        <title>Fungi with potential for degradation of polypropylene.</title>
        <authorList>
            <person name="Gostincar C."/>
        </authorList>
    </citation>
    <scope>NUCLEOTIDE SEQUENCE</scope>
    <source>
        <strain evidence="13">EXF-13287</strain>
    </source>
</reference>
<protein>
    <recommendedName>
        <fullName evidence="9">Nucleoporin NUP188</fullName>
    </recommendedName>
</protein>
<evidence type="ECO:0000256" key="7">
    <source>
        <dbReference type="ARBA" id="ARBA00023242"/>
    </source>
</evidence>
<dbReference type="GO" id="GO:0006405">
    <property type="term" value="P:RNA export from nucleus"/>
    <property type="evidence" value="ECO:0007669"/>
    <property type="project" value="TreeGrafter"/>
</dbReference>
<dbReference type="Proteomes" id="UP001174691">
    <property type="component" value="Unassembled WGS sequence"/>
</dbReference>
<evidence type="ECO:0000313" key="14">
    <source>
        <dbReference type="Proteomes" id="UP001174691"/>
    </source>
</evidence>
<evidence type="ECO:0000256" key="9">
    <source>
        <dbReference type="ARBA" id="ARBA00040174"/>
    </source>
</evidence>
<feature type="domain" description="Nuclear pore protein Nup188 C-terminal" evidence="11">
    <location>
        <begin position="1455"/>
        <end position="1822"/>
    </location>
</feature>
<dbReference type="Pfam" id="PF21093">
    <property type="entry name" value="Nup188_N-subdom_III"/>
    <property type="match status" value="1"/>
</dbReference>
<evidence type="ECO:0000259" key="12">
    <source>
        <dbReference type="Pfam" id="PF21093"/>
    </source>
</evidence>
<dbReference type="InterPro" id="IPR041634">
    <property type="entry name" value="Nup188_C"/>
</dbReference>
<sequence length="1827" mass="200415">MPASSDRTYFPPLEQCLTGESILISWNQIASALSDSSPARTNSSAVSGFLRDAHVHQLLKTPSLVFGPPSSQTKAAFETKTAAINVTPTPTDKYDVKVIKEDALWLSKNATVNEVDALRIVVVEHLSRSNSHLTGPLSAQDVLNVQEAAGVSSAQASTIFGPIDVSAAPDAETIWSDFEKEDSRRARLVATLLSEQRSFMAACDAFVAFLLQQNPSFTEPETTALRRDVLKAAFKSQDGERAGADALQPLVAAYINVLPRCLGSYETISEKMEDKFVSGDLAVAALGSGLAEATHALSVVFQILDQSSNTFAAPDVVSQWFQFLDDSRFLSMVSETDDSIAELIPPLCSLVCAITLTVLNTDRAVNLLDQEVELEDGEDSYLRSPDILSSIHNTIMAAASLGIIAATPVMFAWSIILQRMSAGYQERAERRDLLQNQRAQDGFELENVRPSGARRNSAGSIVSIEKSPYDIFLINSQLDRDFQGVELLAQAATSRGLVYDVIMDIASCAGSNEQAAFAPTVGSEISLVMVRLLKTSFPYVGYQAEPVTALLSLLSGQRSYWDLPADVSISPEQQVAAVALKDTELLNTYIIESLNRYPYEFLPFTSYCKALSTCLCTDDRSDLLLNFLQKTPTLTIAFGADWNDYELAQEEENSNTMRLVEDLPLFAPTSTSRRRSPAEQQFVVPAGTLGRFVTDSGKIALLEFEHSTLALLGKRLEVNLTPEIYHAALGILQPEEVAESINLLATVLRATALRYEGLGTGHATEAGLSLIQEASKNLPRTKDIISVISDILDNYVQADLMSSDGAEISIMSACLRFLHAALPLAPGRIWSYMARCELLYSESRSGRLSALTGALDMLSERFELLQSSVNLFDGLVKSAMASIVQRKSGIKTTSRQQTDESTWLGTSDKIVGRVCLSIAQTSVDIFENSATWRFSPEIHRSILVRDVVTVMDDLVAFAFSMGTPETPGGLTSFLSPAAKFIVESFLIPPSSGSLRFQPLLSTLLVALQIPDTFLYPQRAKIISERLNKALGFGSTLLKAADYLDQPSTALQTHLFKVSSLMARLYAARDRFKLPCLSLLGALVENAGKGTSEPPSLLGYLGPQVSRSFIHILSRLDKHYDRPAMVSGIWKFFAVIMRNRQQWMANCLLTGKTPREALQGDGKMAKISPDSVLHIALEKLKSISSLSSEEALVILDFFTSAQNYWPWTIFAMQRHEGSFLTELRRYVHDLKSPSVVAKTDPKEAAFQARIAAYIAETFAMQLYHMRQMRHEETFAKEVVNDLDYFLRDGVQISGYNKSLHVNFAKNFKSRYAGCSLDDFKATTLVRHDLGSRYYYALDYADAMLSFDGGWIGPRQNGFRHEMETANLNLSLVDAQIALFHAWEYLLLELSVCKGVPMFNLAKQMLQVADKCLDSNQTSQAPEAIFARISQSRANLCLSLLQRVADRGYLPKDISQLLMTVASTITGVENPYGEEQVDYFRTLLKILYVVLRGSAHSDNFESDSPSSAKADGHETSVAITQLVLNILDRVVAQGFRTLVTLVHESNTSTTPEDIALINAILQACLSIPGMDQCQTQILNIMASHDVFHVATSLFSWADKLADRGDPVYGELSLLFLLELSALPAVAEQLACDGLLSNITSAPLAGFMRRPTVSPFSDNAGAARCYGIWAKAVLPLLLNVLGSLGATIAPEVAFVLNQFPGLMRSAVERFEAPGISRTAAAREAPRFVTLLAVSEVHSLALLTRVLAVLRANNGRDIPEVPFEAGALLENVEFWLSSRKVLRERLMPLSPREAEWRAMKASEGSGCENKLEEKVVLQLAGVRDVLGEGVE</sequence>
<evidence type="ECO:0000259" key="10">
    <source>
        <dbReference type="Pfam" id="PF10487"/>
    </source>
</evidence>
<dbReference type="GO" id="GO:0006606">
    <property type="term" value="P:protein import into nucleus"/>
    <property type="evidence" value="ECO:0007669"/>
    <property type="project" value="TreeGrafter"/>
</dbReference>
<dbReference type="GO" id="GO:0051028">
    <property type="term" value="P:mRNA transport"/>
    <property type="evidence" value="ECO:0007669"/>
    <property type="project" value="UniProtKB-KW"/>
</dbReference>
<keyword evidence="5" id="KW-0811">Translocation</keyword>
<evidence type="ECO:0000256" key="5">
    <source>
        <dbReference type="ARBA" id="ARBA00023010"/>
    </source>
</evidence>
<evidence type="ECO:0000256" key="8">
    <source>
        <dbReference type="ARBA" id="ARBA00038387"/>
    </source>
</evidence>
<comment type="caution">
    <text evidence="13">The sequence shown here is derived from an EMBL/GenBank/DDBJ whole genome shotgun (WGS) entry which is preliminary data.</text>
</comment>
<organism evidence="13 14">
    <name type="scientific">Coniochaeta hoffmannii</name>
    <dbReference type="NCBI Taxonomy" id="91930"/>
    <lineage>
        <taxon>Eukaryota</taxon>
        <taxon>Fungi</taxon>
        <taxon>Dikarya</taxon>
        <taxon>Ascomycota</taxon>
        <taxon>Pezizomycotina</taxon>
        <taxon>Sordariomycetes</taxon>
        <taxon>Sordariomycetidae</taxon>
        <taxon>Coniochaetales</taxon>
        <taxon>Coniochaetaceae</taxon>
        <taxon>Coniochaeta</taxon>
    </lineage>
</organism>
<dbReference type="PANTHER" id="PTHR31431">
    <property type="entry name" value="NUCLEOPORIN NUP188 HOMOLOG"/>
    <property type="match status" value="1"/>
</dbReference>
<keyword evidence="7" id="KW-0539">Nucleus</keyword>
<dbReference type="Pfam" id="PF10487">
    <property type="entry name" value="Nup188_N"/>
    <property type="match status" value="1"/>
</dbReference>
<evidence type="ECO:0000256" key="1">
    <source>
        <dbReference type="ARBA" id="ARBA00004567"/>
    </source>
</evidence>
<dbReference type="InterPro" id="IPR044840">
    <property type="entry name" value="Nup188"/>
</dbReference>
<dbReference type="GO" id="GO:0017056">
    <property type="term" value="F:structural constituent of nuclear pore"/>
    <property type="evidence" value="ECO:0007669"/>
    <property type="project" value="InterPro"/>
</dbReference>
<dbReference type="InterPro" id="IPR018864">
    <property type="entry name" value="Nucleoporin_Nup188_N"/>
</dbReference>
<keyword evidence="2" id="KW-0813">Transport</keyword>
<dbReference type="Pfam" id="PF18378">
    <property type="entry name" value="Nup188_C"/>
    <property type="match status" value="1"/>
</dbReference>
<dbReference type="Pfam" id="PF21094">
    <property type="entry name" value="Nup188_SH3-like"/>
    <property type="match status" value="1"/>
</dbReference>
<dbReference type="GO" id="GO:0044611">
    <property type="term" value="C:nuclear pore inner ring"/>
    <property type="evidence" value="ECO:0007669"/>
    <property type="project" value="TreeGrafter"/>
</dbReference>
<gene>
    <name evidence="13" type="ORF">NKR19_g4664</name>
</gene>
<dbReference type="EMBL" id="JANBVN010000059">
    <property type="protein sequence ID" value="KAJ9152186.1"/>
    <property type="molecule type" value="Genomic_DNA"/>
</dbReference>
<evidence type="ECO:0000256" key="2">
    <source>
        <dbReference type="ARBA" id="ARBA00022448"/>
    </source>
</evidence>
<feature type="domain" description="Nucleoporin Nup188 N-terminal" evidence="10">
    <location>
        <begin position="254"/>
        <end position="431"/>
    </location>
</feature>
<evidence type="ECO:0000313" key="13">
    <source>
        <dbReference type="EMBL" id="KAJ9152186.1"/>
    </source>
</evidence>
<dbReference type="Gene3D" id="1.25.10.70">
    <property type="match status" value="1"/>
</dbReference>